<dbReference type="InterPro" id="IPR042098">
    <property type="entry name" value="TauD-like_sf"/>
</dbReference>
<dbReference type="SUPFAM" id="SSF51197">
    <property type="entry name" value="Clavaminate synthase-like"/>
    <property type="match status" value="1"/>
</dbReference>
<feature type="transmembrane region" description="Helical" evidence="2">
    <location>
        <begin position="172"/>
        <end position="196"/>
    </location>
</feature>
<feature type="domain" description="TauD/TfdA-like" evidence="3">
    <location>
        <begin position="211"/>
        <end position="266"/>
    </location>
</feature>
<sequence>MPQSKPDFIAFFCTFAPPCAGGQTPAIDMRAVLADLPSDLLRRFLPGLRCSMNLPPVPGVYFIPSQFDPGRFGFRRIGRSWRFFGAQPGEAAAAAMTPEAIRDIGDDVVLDWRNGWMQRFAAMPAVAPHPVTGERLWTGYNPKFHWAGAFAQSLFDAAFHNRTTRQVVVTTILALITGVFSVLRLLTCVPGIGLLLPPFLRSPGLSSTALADGSAVSAWDVFRIVRCYNANMLTWSWRPGQFVVLDNHRFGHFRTPFDPGYKREVYTMFGSRRES</sequence>
<keyword evidence="2" id="KW-0472">Membrane</keyword>
<dbReference type="EMBL" id="CAJNDS010002138">
    <property type="protein sequence ID" value="CAE7347224.1"/>
    <property type="molecule type" value="Genomic_DNA"/>
</dbReference>
<evidence type="ECO:0000313" key="5">
    <source>
        <dbReference type="Proteomes" id="UP000604046"/>
    </source>
</evidence>
<accession>A0A812P297</accession>
<evidence type="ECO:0000259" key="3">
    <source>
        <dbReference type="Pfam" id="PF02668"/>
    </source>
</evidence>
<name>A0A812P297_9DINO</name>
<dbReference type="GO" id="GO:0016491">
    <property type="term" value="F:oxidoreductase activity"/>
    <property type="evidence" value="ECO:0007669"/>
    <property type="project" value="UniProtKB-KW"/>
</dbReference>
<dbReference type="Pfam" id="PF02668">
    <property type="entry name" value="TauD"/>
    <property type="match status" value="1"/>
</dbReference>
<keyword evidence="2" id="KW-0812">Transmembrane</keyword>
<dbReference type="Proteomes" id="UP000604046">
    <property type="component" value="Unassembled WGS sequence"/>
</dbReference>
<gene>
    <name evidence="4" type="ORF">SNAT2548_LOCUS18219</name>
</gene>
<comment type="caution">
    <text evidence="4">The sequence shown here is derived from an EMBL/GenBank/DDBJ whole genome shotgun (WGS) entry which is preliminary data.</text>
</comment>
<organism evidence="4 5">
    <name type="scientific">Symbiodinium natans</name>
    <dbReference type="NCBI Taxonomy" id="878477"/>
    <lineage>
        <taxon>Eukaryota</taxon>
        <taxon>Sar</taxon>
        <taxon>Alveolata</taxon>
        <taxon>Dinophyceae</taxon>
        <taxon>Suessiales</taxon>
        <taxon>Symbiodiniaceae</taxon>
        <taxon>Symbiodinium</taxon>
    </lineage>
</organism>
<evidence type="ECO:0000256" key="2">
    <source>
        <dbReference type="SAM" id="Phobius"/>
    </source>
</evidence>
<dbReference type="Gene3D" id="3.60.130.10">
    <property type="entry name" value="Clavaminate synthase-like"/>
    <property type="match status" value="1"/>
</dbReference>
<keyword evidence="5" id="KW-1185">Reference proteome</keyword>
<keyword evidence="2" id="KW-1133">Transmembrane helix</keyword>
<proteinExistence type="predicted"/>
<evidence type="ECO:0000313" key="4">
    <source>
        <dbReference type="EMBL" id="CAE7347224.1"/>
    </source>
</evidence>
<protein>
    <recommendedName>
        <fullName evidence="3">TauD/TfdA-like domain-containing protein</fullName>
    </recommendedName>
</protein>
<keyword evidence="1" id="KW-0560">Oxidoreductase</keyword>
<evidence type="ECO:0000256" key="1">
    <source>
        <dbReference type="ARBA" id="ARBA00023002"/>
    </source>
</evidence>
<dbReference type="InterPro" id="IPR003819">
    <property type="entry name" value="TauD/TfdA-like"/>
</dbReference>
<reference evidence="4" key="1">
    <citation type="submission" date="2021-02" db="EMBL/GenBank/DDBJ databases">
        <authorList>
            <person name="Dougan E. K."/>
            <person name="Rhodes N."/>
            <person name="Thang M."/>
            <person name="Chan C."/>
        </authorList>
    </citation>
    <scope>NUCLEOTIDE SEQUENCE</scope>
</reference>
<dbReference type="AlphaFoldDB" id="A0A812P297"/>